<keyword evidence="3" id="KW-0808">Transferase</keyword>
<evidence type="ECO:0000256" key="9">
    <source>
        <dbReference type="SAM" id="MobiDB-lite"/>
    </source>
</evidence>
<evidence type="ECO:0000256" key="4">
    <source>
        <dbReference type="ARBA" id="ARBA00022741"/>
    </source>
</evidence>
<feature type="domain" description="Protein kinase" evidence="10">
    <location>
        <begin position="76"/>
        <end position="138"/>
    </location>
</feature>
<sequence length="138" mass="15904">MVVKKRRSQGENEQGTSSRRCKRPDKQEKLDFSCFSDLTYLKLTSFGIVGSIPPQIGLLLWLRIAFQDIIEVTNNFDFRYCIVTGGYGSVYRAHLPSEKIVALKKLHRREAEVSALDRSFKNKAKMLSEIRHKNIVKL</sequence>
<evidence type="ECO:0000313" key="11">
    <source>
        <dbReference type="EMBL" id="KAK9019849.1"/>
    </source>
</evidence>
<proteinExistence type="predicted"/>
<evidence type="ECO:0000313" key="12">
    <source>
        <dbReference type="Proteomes" id="UP001396334"/>
    </source>
</evidence>
<dbReference type="EC" id="2.7.11.1" evidence="1"/>
<keyword evidence="12" id="KW-1185">Reference proteome</keyword>
<dbReference type="PANTHER" id="PTHR48005:SF16">
    <property type="entry name" value="MDIS1-INTERACTING RECEPTOR LIKE KINASE 2-LIKE ISOFORM X1"/>
    <property type="match status" value="1"/>
</dbReference>
<comment type="catalytic activity">
    <reaction evidence="7">
        <text>L-threonyl-[protein] + ATP = O-phospho-L-threonyl-[protein] + ADP + H(+)</text>
        <dbReference type="Rhea" id="RHEA:46608"/>
        <dbReference type="Rhea" id="RHEA-COMP:11060"/>
        <dbReference type="Rhea" id="RHEA-COMP:11605"/>
        <dbReference type="ChEBI" id="CHEBI:15378"/>
        <dbReference type="ChEBI" id="CHEBI:30013"/>
        <dbReference type="ChEBI" id="CHEBI:30616"/>
        <dbReference type="ChEBI" id="CHEBI:61977"/>
        <dbReference type="ChEBI" id="CHEBI:456216"/>
        <dbReference type="EC" id="2.7.11.1"/>
    </reaction>
</comment>
<organism evidence="11 12">
    <name type="scientific">Hibiscus sabdariffa</name>
    <name type="common">roselle</name>
    <dbReference type="NCBI Taxonomy" id="183260"/>
    <lineage>
        <taxon>Eukaryota</taxon>
        <taxon>Viridiplantae</taxon>
        <taxon>Streptophyta</taxon>
        <taxon>Embryophyta</taxon>
        <taxon>Tracheophyta</taxon>
        <taxon>Spermatophyta</taxon>
        <taxon>Magnoliopsida</taxon>
        <taxon>eudicotyledons</taxon>
        <taxon>Gunneridae</taxon>
        <taxon>Pentapetalae</taxon>
        <taxon>rosids</taxon>
        <taxon>malvids</taxon>
        <taxon>Malvales</taxon>
        <taxon>Malvaceae</taxon>
        <taxon>Malvoideae</taxon>
        <taxon>Hibiscus</taxon>
    </lineage>
</organism>
<dbReference type="InterPro" id="IPR011009">
    <property type="entry name" value="Kinase-like_dom_sf"/>
</dbReference>
<evidence type="ECO:0000256" key="3">
    <source>
        <dbReference type="ARBA" id="ARBA00022679"/>
    </source>
</evidence>
<evidence type="ECO:0000259" key="10">
    <source>
        <dbReference type="PROSITE" id="PS50011"/>
    </source>
</evidence>
<keyword evidence="5" id="KW-0418">Kinase</keyword>
<name>A0ABR2S4I2_9ROSI</name>
<keyword evidence="2" id="KW-0723">Serine/threonine-protein kinase</keyword>
<dbReference type="InterPro" id="IPR000719">
    <property type="entry name" value="Prot_kinase_dom"/>
</dbReference>
<evidence type="ECO:0000256" key="1">
    <source>
        <dbReference type="ARBA" id="ARBA00012513"/>
    </source>
</evidence>
<feature type="region of interest" description="Disordered" evidence="9">
    <location>
        <begin position="1"/>
        <end position="24"/>
    </location>
</feature>
<dbReference type="Proteomes" id="UP001396334">
    <property type="component" value="Unassembled WGS sequence"/>
</dbReference>
<dbReference type="PANTHER" id="PTHR48005">
    <property type="entry name" value="LEUCINE RICH REPEAT KINASE 2"/>
    <property type="match status" value="1"/>
</dbReference>
<dbReference type="PROSITE" id="PS50011">
    <property type="entry name" value="PROTEIN_KINASE_DOM"/>
    <property type="match status" value="1"/>
</dbReference>
<keyword evidence="6" id="KW-0067">ATP-binding</keyword>
<protein>
    <recommendedName>
        <fullName evidence="1">non-specific serine/threonine protein kinase</fullName>
        <ecNumber evidence="1">2.7.11.1</ecNumber>
    </recommendedName>
</protein>
<comment type="caution">
    <text evidence="11">The sequence shown here is derived from an EMBL/GenBank/DDBJ whole genome shotgun (WGS) entry which is preliminary data.</text>
</comment>
<dbReference type="Gene3D" id="3.30.200.20">
    <property type="entry name" value="Phosphorylase Kinase, domain 1"/>
    <property type="match status" value="1"/>
</dbReference>
<dbReference type="InterPro" id="IPR051420">
    <property type="entry name" value="Ser_Thr_Kinases_DiverseReg"/>
</dbReference>
<evidence type="ECO:0000256" key="2">
    <source>
        <dbReference type="ARBA" id="ARBA00022527"/>
    </source>
</evidence>
<evidence type="ECO:0000256" key="8">
    <source>
        <dbReference type="ARBA" id="ARBA00048679"/>
    </source>
</evidence>
<comment type="catalytic activity">
    <reaction evidence="8">
        <text>L-seryl-[protein] + ATP = O-phospho-L-seryl-[protein] + ADP + H(+)</text>
        <dbReference type="Rhea" id="RHEA:17989"/>
        <dbReference type="Rhea" id="RHEA-COMP:9863"/>
        <dbReference type="Rhea" id="RHEA-COMP:11604"/>
        <dbReference type="ChEBI" id="CHEBI:15378"/>
        <dbReference type="ChEBI" id="CHEBI:29999"/>
        <dbReference type="ChEBI" id="CHEBI:30616"/>
        <dbReference type="ChEBI" id="CHEBI:83421"/>
        <dbReference type="ChEBI" id="CHEBI:456216"/>
        <dbReference type="EC" id="2.7.11.1"/>
    </reaction>
</comment>
<gene>
    <name evidence="11" type="ORF">V6N11_054357</name>
</gene>
<keyword evidence="4" id="KW-0547">Nucleotide-binding</keyword>
<evidence type="ECO:0000256" key="7">
    <source>
        <dbReference type="ARBA" id="ARBA00047899"/>
    </source>
</evidence>
<evidence type="ECO:0000256" key="6">
    <source>
        <dbReference type="ARBA" id="ARBA00022840"/>
    </source>
</evidence>
<reference evidence="11 12" key="1">
    <citation type="journal article" date="2024" name="G3 (Bethesda)">
        <title>Genome assembly of Hibiscus sabdariffa L. provides insights into metabolisms of medicinal natural products.</title>
        <authorList>
            <person name="Kim T."/>
        </authorList>
    </citation>
    <scope>NUCLEOTIDE SEQUENCE [LARGE SCALE GENOMIC DNA]</scope>
    <source>
        <strain evidence="11">TK-2024</strain>
        <tissue evidence="11">Old leaves</tissue>
    </source>
</reference>
<accession>A0ABR2S4I2</accession>
<dbReference type="SUPFAM" id="SSF56112">
    <property type="entry name" value="Protein kinase-like (PK-like)"/>
    <property type="match status" value="1"/>
</dbReference>
<evidence type="ECO:0000256" key="5">
    <source>
        <dbReference type="ARBA" id="ARBA00022777"/>
    </source>
</evidence>
<dbReference type="EMBL" id="JBBPBN010000017">
    <property type="protein sequence ID" value="KAK9019849.1"/>
    <property type="molecule type" value="Genomic_DNA"/>
</dbReference>